<dbReference type="Gene3D" id="3.30.530.20">
    <property type="match status" value="1"/>
</dbReference>
<gene>
    <name evidence="3" type="ORF">GCM10011416_21990</name>
</gene>
<reference evidence="3" key="2">
    <citation type="submission" date="2020-09" db="EMBL/GenBank/DDBJ databases">
        <authorList>
            <person name="Sun Q."/>
            <person name="Zhou Y."/>
        </authorList>
    </citation>
    <scope>NUCLEOTIDE SEQUENCE</scope>
    <source>
        <strain evidence="3">CGMCC 1.15763</strain>
    </source>
</reference>
<evidence type="ECO:0000313" key="4">
    <source>
        <dbReference type="Proteomes" id="UP000633278"/>
    </source>
</evidence>
<keyword evidence="4" id="KW-1185">Reference proteome</keyword>
<name>A0A917I1A9_9FLAO</name>
<dbReference type="EMBL" id="BMJW01000003">
    <property type="protein sequence ID" value="GGH02745.1"/>
    <property type="molecule type" value="Genomic_DNA"/>
</dbReference>
<accession>A0A917I1A9</accession>
<comment type="similarity">
    <text evidence="1">Belongs to the ribosome association toxin RatA family.</text>
</comment>
<dbReference type="CDD" id="cd07820">
    <property type="entry name" value="SRPBCC_3"/>
    <property type="match status" value="1"/>
</dbReference>
<dbReference type="SUPFAM" id="SSF55961">
    <property type="entry name" value="Bet v1-like"/>
    <property type="match status" value="1"/>
</dbReference>
<dbReference type="Proteomes" id="UP000633278">
    <property type="component" value="Unassembled WGS sequence"/>
</dbReference>
<dbReference type="InterPro" id="IPR005031">
    <property type="entry name" value="COQ10_START"/>
</dbReference>
<comment type="caution">
    <text evidence="3">The sequence shown here is derived from an EMBL/GenBank/DDBJ whole genome shotgun (WGS) entry which is preliminary data.</text>
</comment>
<dbReference type="RefSeq" id="WP_188599402.1">
    <property type="nucleotide sequence ID" value="NZ_BMJW01000003.1"/>
</dbReference>
<feature type="domain" description="Coenzyme Q-binding protein COQ10 START" evidence="2">
    <location>
        <begin position="20"/>
        <end position="134"/>
    </location>
</feature>
<organism evidence="3 4">
    <name type="scientific">Polaribacter pacificus</name>
    <dbReference type="NCBI Taxonomy" id="1775173"/>
    <lineage>
        <taxon>Bacteria</taxon>
        <taxon>Pseudomonadati</taxon>
        <taxon>Bacteroidota</taxon>
        <taxon>Flavobacteriia</taxon>
        <taxon>Flavobacteriales</taxon>
        <taxon>Flavobacteriaceae</taxon>
    </lineage>
</organism>
<evidence type="ECO:0000259" key="2">
    <source>
        <dbReference type="Pfam" id="PF03364"/>
    </source>
</evidence>
<evidence type="ECO:0000256" key="1">
    <source>
        <dbReference type="ARBA" id="ARBA00008918"/>
    </source>
</evidence>
<protein>
    <recommendedName>
        <fullName evidence="2">Coenzyme Q-binding protein COQ10 START domain-containing protein</fullName>
    </recommendedName>
</protein>
<reference evidence="3" key="1">
    <citation type="journal article" date="2014" name="Int. J. Syst. Evol. Microbiol.">
        <title>Complete genome sequence of Corynebacterium casei LMG S-19264T (=DSM 44701T), isolated from a smear-ripened cheese.</title>
        <authorList>
            <consortium name="US DOE Joint Genome Institute (JGI-PGF)"/>
            <person name="Walter F."/>
            <person name="Albersmeier A."/>
            <person name="Kalinowski J."/>
            <person name="Ruckert C."/>
        </authorList>
    </citation>
    <scope>NUCLEOTIDE SEQUENCE</scope>
    <source>
        <strain evidence="3">CGMCC 1.15763</strain>
    </source>
</reference>
<proteinExistence type="inferred from homology"/>
<evidence type="ECO:0000313" key="3">
    <source>
        <dbReference type="EMBL" id="GGH02745.1"/>
    </source>
</evidence>
<sequence length="159" mass="18723">MITFRKHSGIYTLEAQQELPISIEKAWDYFSSPENLTEITPPKMQFKISSKVDRPAYQGQIITYKVVPFLGVKTNWVTEITSVKEQEFFIDEQRFGPYKMWHHEHFFESLANGNTLMKDKISYKIPFGFLGAIAQSLFIKSQLTEIFSYRKKTLDKLFY</sequence>
<dbReference type="Pfam" id="PF03364">
    <property type="entry name" value="Polyketide_cyc"/>
    <property type="match status" value="1"/>
</dbReference>
<dbReference type="InterPro" id="IPR023393">
    <property type="entry name" value="START-like_dom_sf"/>
</dbReference>
<dbReference type="AlphaFoldDB" id="A0A917I1A9"/>